<dbReference type="EMBL" id="JAOCQJ010000001">
    <property type="protein sequence ID" value="MCT7315258.1"/>
    <property type="molecule type" value="Genomic_DNA"/>
</dbReference>
<protein>
    <submittedName>
        <fullName evidence="1">Uncharacterized protein</fullName>
    </submittedName>
</protein>
<dbReference type="RefSeq" id="WP_260798600.1">
    <property type="nucleotide sequence ID" value="NZ_JAOCQJ010000001.1"/>
</dbReference>
<evidence type="ECO:0000313" key="1">
    <source>
        <dbReference type="EMBL" id="MCT7315258.1"/>
    </source>
</evidence>
<proteinExistence type="predicted"/>
<comment type="caution">
    <text evidence="1">The sequence shown here is derived from an EMBL/GenBank/DDBJ whole genome shotgun (WGS) entry which is preliminary data.</text>
</comment>
<accession>A0AAE3LA08</accession>
<gene>
    <name evidence="1" type="ORF">N5I87_04520</name>
</gene>
<sequence>MKVKYVTARPYKGKGSDPSFTFGRTYLVLGVRFKGATELTEIIVRRDSDAAPVLAELRHFSVVDPAVPPEWGLFSLADGSYALEPKEFSGEFWNRYHDGEPEAENVFERIWGGRSRFSLHIALILYWRLIKYDCDALALDDKISDT</sequence>
<evidence type="ECO:0000313" key="2">
    <source>
        <dbReference type="Proteomes" id="UP001164374"/>
    </source>
</evidence>
<dbReference type="AlphaFoldDB" id="A0AAE3LA08"/>
<reference evidence="1" key="1">
    <citation type="journal article" date="2023" name="Front. Microbiol.">
        <title>Ralstonia chuxiongensis sp. nov., Ralstonia mojiangensis sp. nov., and Ralstonia soli sp. nov., isolated from tobacco fields, are three novel species in the family Burkholderiaceae.</title>
        <authorList>
            <person name="Lu C.H."/>
            <person name="Zhang Y.Y."/>
            <person name="Jiang N."/>
            <person name="Chen W."/>
            <person name="Shao X."/>
            <person name="Zhao Z.M."/>
            <person name="Lu W.L."/>
            <person name="Hu X."/>
            <person name="Xi Y.X."/>
            <person name="Zou S.Y."/>
            <person name="Wei Q.J."/>
            <person name="Lin Z.L."/>
            <person name="Gong L."/>
            <person name="Gai X.T."/>
            <person name="Zhang L.Q."/>
            <person name="Li J.Y."/>
            <person name="Jin Y."/>
            <person name="Xia Z.Y."/>
        </authorList>
    </citation>
    <scope>NUCLEOTIDE SEQUENCE</scope>
    <source>
        <strain evidence="1">22TCCZM01-4</strain>
    </source>
</reference>
<reference evidence="1" key="2">
    <citation type="submission" date="2023-02" db="EMBL/GenBank/DDBJ databases">
        <authorList>
            <person name="Lu C.-H."/>
        </authorList>
    </citation>
    <scope>NUCLEOTIDE SEQUENCE</scope>
    <source>
        <strain evidence="1">22TCCZM01-4</strain>
    </source>
</reference>
<name>A0AAE3LA08_9RALS</name>
<dbReference type="Proteomes" id="UP001164374">
    <property type="component" value="Unassembled WGS sequence"/>
</dbReference>
<organism evidence="1 2">
    <name type="scientific">Ralstonia mojiangensis</name>
    <dbReference type="NCBI Taxonomy" id="2953895"/>
    <lineage>
        <taxon>Bacteria</taxon>
        <taxon>Pseudomonadati</taxon>
        <taxon>Pseudomonadota</taxon>
        <taxon>Betaproteobacteria</taxon>
        <taxon>Burkholderiales</taxon>
        <taxon>Burkholderiaceae</taxon>
        <taxon>Ralstonia</taxon>
    </lineage>
</organism>